<keyword evidence="6" id="KW-1185">Reference proteome</keyword>
<evidence type="ECO:0000259" key="4">
    <source>
        <dbReference type="Pfam" id="PF06738"/>
    </source>
</evidence>
<comment type="similarity">
    <text evidence="1">Belongs to the ThrE exporter (TC 2.A.79) family.</text>
</comment>
<feature type="region of interest" description="Disordered" evidence="2">
    <location>
        <begin position="755"/>
        <end position="775"/>
    </location>
</feature>
<feature type="compositionally biased region" description="Polar residues" evidence="2">
    <location>
        <begin position="27"/>
        <end position="39"/>
    </location>
</feature>
<dbReference type="InterPro" id="IPR010619">
    <property type="entry name" value="ThrE-like_N"/>
</dbReference>
<evidence type="ECO:0000256" key="1">
    <source>
        <dbReference type="ARBA" id="ARBA00034125"/>
    </source>
</evidence>
<dbReference type="GO" id="GO:0022857">
    <property type="term" value="F:transmembrane transporter activity"/>
    <property type="evidence" value="ECO:0007669"/>
    <property type="project" value="InterPro"/>
</dbReference>
<dbReference type="AlphaFoldDB" id="A0A5N6KX71"/>
<feature type="compositionally biased region" description="Low complexity" evidence="2">
    <location>
        <begin position="857"/>
        <end position="868"/>
    </location>
</feature>
<feature type="compositionally biased region" description="Polar residues" evidence="2">
    <location>
        <begin position="52"/>
        <end position="70"/>
    </location>
</feature>
<feature type="transmembrane region" description="Helical" evidence="3">
    <location>
        <begin position="652"/>
        <end position="669"/>
    </location>
</feature>
<evidence type="ECO:0000313" key="6">
    <source>
        <dbReference type="Proteomes" id="UP000327013"/>
    </source>
</evidence>
<feature type="region of interest" description="Disordered" evidence="2">
    <location>
        <begin position="272"/>
        <end position="352"/>
    </location>
</feature>
<organism evidence="5 6">
    <name type="scientific">Carpinus fangiana</name>
    <dbReference type="NCBI Taxonomy" id="176857"/>
    <lineage>
        <taxon>Eukaryota</taxon>
        <taxon>Viridiplantae</taxon>
        <taxon>Streptophyta</taxon>
        <taxon>Embryophyta</taxon>
        <taxon>Tracheophyta</taxon>
        <taxon>Spermatophyta</taxon>
        <taxon>Magnoliopsida</taxon>
        <taxon>eudicotyledons</taxon>
        <taxon>Gunneridae</taxon>
        <taxon>Pentapetalae</taxon>
        <taxon>rosids</taxon>
        <taxon>fabids</taxon>
        <taxon>Fagales</taxon>
        <taxon>Betulaceae</taxon>
        <taxon>Carpinus</taxon>
    </lineage>
</organism>
<feature type="compositionally biased region" description="Basic and acidic residues" evidence="2">
    <location>
        <begin position="200"/>
        <end position="221"/>
    </location>
</feature>
<feature type="compositionally biased region" description="Pro residues" evidence="2">
    <location>
        <begin position="846"/>
        <end position="856"/>
    </location>
</feature>
<dbReference type="PANTHER" id="PTHR31082:SF4">
    <property type="entry name" value="PHEROMONE-REGULATED MEMBRANE PROTEIN 10"/>
    <property type="match status" value="1"/>
</dbReference>
<feature type="compositionally biased region" description="Low complexity" evidence="2">
    <location>
        <begin position="112"/>
        <end position="126"/>
    </location>
</feature>
<evidence type="ECO:0000313" key="5">
    <source>
        <dbReference type="EMBL" id="KAB8346295.1"/>
    </source>
</evidence>
<proteinExistence type="inferred from homology"/>
<comment type="caution">
    <text evidence="5">The sequence shown here is derived from an EMBL/GenBank/DDBJ whole genome shotgun (WGS) entry which is preliminary data.</text>
</comment>
<protein>
    <recommendedName>
        <fullName evidence="4">Threonine/serine exporter-like N-terminal domain-containing protein</fullName>
    </recommendedName>
</protein>
<keyword evidence="3" id="KW-0472">Membrane</keyword>
<feature type="compositionally biased region" description="Low complexity" evidence="2">
    <location>
        <begin position="280"/>
        <end position="290"/>
    </location>
</feature>
<keyword evidence="3" id="KW-0812">Transmembrane</keyword>
<dbReference type="Proteomes" id="UP000327013">
    <property type="component" value="Unassembled WGS sequence"/>
</dbReference>
<feature type="region of interest" description="Disordered" evidence="2">
    <location>
        <begin position="801"/>
        <end position="875"/>
    </location>
</feature>
<evidence type="ECO:0000256" key="3">
    <source>
        <dbReference type="SAM" id="Phobius"/>
    </source>
</evidence>
<feature type="transmembrane region" description="Helical" evidence="3">
    <location>
        <begin position="545"/>
        <end position="562"/>
    </location>
</feature>
<feature type="domain" description="Threonine/serine exporter-like N-terminal" evidence="4">
    <location>
        <begin position="385"/>
        <end position="628"/>
    </location>
</feature>
<dbReference type="Pfam" id="PF06738">
    <property type="entry name" value="ThrE"/>
    <property type="match status" value="1"/>
</dbReference>
<dbReference type="OrthoDB" id="2017253at2759"/>
<feature type="region of interest" description="Disordered" evidence="2">
    <location>
        <begin position="1"/>
        <end position="255"/>
    </location>
</feature>
<feature type="compositionally biased region" description="Polar residues" evidence="2">
    <location>
        <begin position="228"/>
        <end position="239"/>
    </location>
</feature>
<feature type="compositionally biased region" description="Low complexity" evidence="2">
    <location>
        <begin position="809"/>
        <end position="825"/>
    </location>
</feature>
<name>A0A5N6KX71_9ROSI</name>
<feature type="transmembrane region" description="Helical" evidence="3">
    <location>
        <begin position="608"/>
        <end position="632"/>
    </location>
</feature>
<evidence type="ECO:0000256" key="2">
    <source>
        <dbReference type="SAM" id="MobiDB-lite"/>
    </source>
</evidence>
<dbReference type="EMBL" id="VIBQ01000013">
    <property type="protein sequence ID" value="KAB8346295.1"/>
    <property type="molecule type" value="Genomic_DNA"/>
</dbReference>
<reference evidence="5 6" key="1">
    <citation type="submission" date="2019-06" db="EMBL/GenBank/DDBJ databases">
        <title>A chromosomal-level reference genome of Carpinus fangiana (Coryloideae, Betulaceae).</title>
        <authorList>
            <person name="Yang X."/>
            <person name="Wang Z."/>
            <person name="Zhang L."/>
            <person name="Hao G."/>
            <person name="Liu J."/>
            <person name="Yang Y."/>
        </authorList>
    </citation>
    <scope>NUCLEOTIDE SEQUENCE [LARGE SCALE GENOMIC DNA]</scope>
    <source>
        <strain evidence="5">Cfa_2016G</strain>
        <tissue evidence="5">Leaf</tissue>
    </source>
</reference>
<feature type="transmembrane region" description="Helical" evidence="3">
    <location>
        <begin position="701"/>
        <end position="720"/>
    </location>
</feature>
<dbReference type="PANTHER" id="PTHR31082">
    <property type="entry name" value="PHEROMONE-REGULATED MEMBRANE PROTEIN 10"/>
    <property type="match status" value="1"/>
</dbReference>
<dbReference type="InterPro" id="IPR051361">
    <property type="entry name" value="ThrE/Ser_Exporter"/>
</dbReference>
<keyword evidence="3" id="KW-1133">Transmembrane helix</keyword>
<feature type="transmembrane region" description="Helical" evidence="3">
    <location>
        <begin position="881"/>
        <end position="902"/>
    </location>
</feature>
<feature type="transmembrane region" description="Helical" evidence="3">
    <location>
        <begin position="676"/>
        <end position="695"/>
    </location>
</feature>
<feature type="transmembrane region" description="Helical" evidence="3">
    <location>
        <begin position="493"/>
        <end position="515"/>
    </location>
</feature>
<feature type="compositionally biased region" description="Low complexity" evidence="2">
    <location>
        <begin position="166"/>
        <end position="177"/>
    </location>
</feature>
<feature type="transmembrane region" description="Helical" evidence="3">
    <location>
        <begin position="951"/>
        <end position="973"/>
    </location>
</feature>
<feature type="transmembrane region" description="Helical" evidence="3">
    <location>
        <begin position="521"/>
        <end position="538"/>
    </location>
</feature>
<gene>
    <name evidence="5" type="ORF">FH972_023339</name>
</gene>
<feature type="compositionally biased region" description="Polar residues" evidence="2">
    <location>
        <begin position="291"/>
        <end position="310"/>
    </location>
</feature>
<accession>A0A5N6KX71</accession>
<sequence length="989" mass="106303">MGPQYQSDDELLLQNSLPSTMPPSPKMQPTLSPLTTNRPSPRPRKKVGWTEDSPSLSATLRPSFGRSNSDGLLERLEGDSQIITPPLPTAMVSTQEGSEHAELRRSVTRMFSHSPQSTPSGSGSPAPSLPAPVRPKAILRSGNATPVVRSPPSEEEEVPNKAGKELSAQLAQQRASAVLYDLNTGDNASDHASQGRGRSKSTDKSQSRDNSKKRNQTKDRWTGFYSPPTASGLSSGQTTPDYHGDDPYGDYIPRPSKYRIGPLAALNMLHNKVHSHRSSASRTSSVDNSRASSPAGSPRHSANASTSSLSELVKNSAAIGGRPGLGNHLNDSNPELLKPTRPGLPRNDSSNWLGKFTKKHGRLSSFDESQIKIHKHIQDITRRHRYLVKLCRALMQYGAPTHRLEEYMKMSARVLEIQAQFLYMPGCMIISFDDTATHTAEVKLVRVSQGVDLGKLWDTHAVYKDVVHDSIGVEEATARLEDLLKSPDKFKTWFSVLLYGLASASVAPFAFGAHWPDLGPAFLLGAILGFLRLVVAPASTLYSDVFEIVAVIITSFLARVFGSIHDGRIFCFSALAQSSIALILPGFHVLCAALELQSKSMVAGAVRMVYAIIFSLFLGFALTIGVAIYGFIDPDAVPADSCSATQIGPIDTYAIFPFVVIFSVCLMIVNQAKWKTMPIMGFIAFAGYLVNYFSAEKFAGSTQISSTLGAMTLSVLANLYSRLGPRTERLFLRLRNHIVPHIPYLNKHLDTSKKPLRYSPDSAPPSPSELEKAFDWPAPKPSLLRRAYAFVTNPKAAMGHDDLYPLQPTPDDSASSTAYSTPSTTFSGASTPEIHIHAGDGTTSPPSKPSSPPSAPSSPSTSRRGSSTVAPRKRPRASANYSLAAAAMLPGIFVLVPSGLAVSGSLVQGIQTANQLLNRTAANATAEAAQAAGQNAGQAINSVAFTVGYGVVQVAVGITVGLFVGSMVVYPFGKGGWGSRRMRSGLFSF</sequence>